<accession>A0A371CL05</accession>
<dbReference type="SUPFAM" id="SSF81383">
    <property type="entry name" value="F-box domain"/>
    <property type="match status" value="1"/>
</dbReference>
<organism evidence="2 3">
    <name type="scientific">Lentinus brumalis</name>
    <dbReference type="NCBI Taxonomy" id="2498619"/>
    <lineage>
        <taxon>Eukaryota</taxon>
        <taxon>Fungi</taxon>
        <taxon>Dikarya</taxon>
        <taxon>Basidiomycota</taxon>
        <taxon>Agaricomycotina</taxon>
        <taxon>Agaricomycetes</taxon>
        <taxon>Polyporales</taxon>
        <taxon>Polyporaceae</taxon>
        <taxon>Lentinus</taxon>
    </lineage>
</organism>
<dbReference type="EMBL" id="KZ857529">
    <property type="protein sequence ID" value="RDX40965.1"/>
    <property type="molecule type" value="Genomic_DNA"/>
</dbReference>
<dbReference type="PROSITE" id="PS50181">
    <property type="entry name" value="FBOX"/>
    <property type="match status" value="1"/>
</dbReference>
<protein>
    <recommendedName>
        <fullName evidence="1">F-box domain-containing protein</fullName>
    </recommendedName>
</protein>
<feature type="domain" description="F-box" evidence="1">
    <location>
        <begin position="8"/>
        <end position="56"/>
    </location>
</feature>
<keyword evidence="3" id="KW-1185">Reference proteome</keyword>
<gene>
    <name evidence="2" type="ORF">OH76DRAFT_1412526</name>
</gene>
<reference evidence="2 3" key="1">
    <citation type="journal article" date="2018" name="Biotechnol. Biofuels">
        <title>Integrative visual omics of the white-rot fungus Polyporus brumalis exposes the biotechnological potential of its oxidative enzymes for delignifying raw plant biomass.</title>
        <authorList>
            <person name="Miyauchi S."/>
            <person name="Rancon A."/>
            <person name="Drula E."/>
            <person name="Hage H."/>
            <person name="Chaduli D."/>
            <person name="Favel A."/>
            <person name="Grisel S."/>
            <person name="Henrissat B."/>
            <person name="Herpoel-Gimbert I."/>
            <person name="Ruiz-Duenas F.J."/>
            <person name="Chevret D."/>
            <person name="Hainaut M."/>
            <person name="Lin J."/>
            <person name="Wang M."/>
            <person name="Pangilinan J."/>
            <person name="Lipzen A."/>
            <person name="Lesage-Meessen L."/>
            <person name="Navarro D."/>
            <person name="Riley R."/>
            <person name="Grigoriev I.V."/>
            <person name="Zhou S."/>
            <person name="Raouche S."/>
            <person name="Rosso M.N."/>
        </authorList>
    </citation>
    <scope>NUCLEOTIDE SEQUENCE [LARGE SCALE GENOMIC DNA]</scope>
    <source>
        <strain evidence="2 3">BRFM 1820</strain>
    </source>
</reference>
<dbReference type="InterPro" id="IPR001810">
    <property type="entry name" value="F-box_dom"/>
</dbReference>
<evidence type="ECO:0000313" key="2">
    <source>
        <dbReference type="EMBL" id="RDX40965.1"/>
    </source>
</evidence>
<name>A0A371CL05_9APHY</name>
<dbReference type="Proteomes" id="UP000256964">
    <property type="component" value="Unassembled WGS sequence"/>
</dbReference>
<proteinExistence type="predicted"/>
<evidence type="ECO:0000313" key="3">
    <source>
        <dbReference type="Proteomes" id="UP000256964"/>
    </source>
</evidence>
<evidence type="ECO:0000259" key="1">
    <source>
        <dbReference type="PROSITE" id="PS50181"/>
    </source>
</evidence>
<dbReference type="OrthoDB" id="2757285at2759"/>
<dbReference type="Pfam" id="PF12937">
    <property type="entry name" value="F-box-like"/>
    <property type="match status" value="1"/>
</dbReference>
<dbReference type="AlphaFoldDB" id="A0A371CL05"/>
<dbReference type="InterPro" id="IPR036047">
    <property type="entry name" value="F-box-like_dom_sf"/>
</dbReference>
<dbReference type="Gene3D" id="1.20.1280.50">
    <property type="match status" value="1"/>
</dbReference>
<sequence length="539" mass="60104">MEPRQHHRLVLSELATELLTKILLGLEVGDLTRCKRVCRRLNQLVSTDLSLLYKMELDVAGMVDGPPGGADLRVRLERLRARNEAWDMGLPLHTVMLQSPDYSTSVWQCTGGFFLYEEGTTADDMQLKLHRPAYPDLPTSVGLQGILRTLSAWQSSGSSTAEIRSGTVNPEEDMVAIMLGHTESEIVRCVVLSISQDMTPHPMAARSEFLSSCPRPSVPHVRIESVGDLISWTIPVLNTDGEGEFVSEMLVINWKSGATVWKLRGKSTDKHLLLDPSHVLVIDRHGLSVHEFDPRATTSRCSTGDDCSIFFALPALHHGTDIQNLQCYLPGPRNFRDDRVLFHEDPDLSAFAFHMSTSTSLGFWQPPRKEHLIYVIPMSTILNELEHGLHKPARRGGTVIPWPQWGPDGARLLRVDIEPRPLTIMGSRVAIPLSAHGLNIARDIFVIDVRPRRAEETFSGLGEGSFAMLRALQGRVDVSDTIRGLQSFAVPVTTRLPYRMTYVKTWSEWDMKVVVAQALTHDGIVITCDPLDIQVGQLI</sequence>